<protein>
    <submittedName>
        <fullName evidence="2">Uncharacterized protein</fullName>
    </submittedName>
</protein>
<dbReference type="KEGG" id="afj:AFERRID_00390"/>
<dbReference type="EMBL" id="AP018795">
    <property type="protein sequence ID" value="BBF63821.1"/>
    <property type="molecule type" value="Genomic_DNA"/>
</dbReference>
<organism evidence="2 3">
    <name type="scientific">Acidithiobacillus ferridurans</name>
    <dbReference type="NCBI Taxonomy" id="1232575"/>
    <lineage>
        <taxon>Bacteria</taxon>
        <taxon>Pseudomonadati</taxon>
        <taxon>Pseudomonadota</taxon>
        <taxon>Acidithiobacillia</taxon>
        <taxon>Acidithiobacillales</taxon>
        <taxon>Acidithiobacillaceae</taxon>
        <taxon>Acidithiobacillus</taxon>
    </lineage>
</organism>
<evidence type="ECO:0000313" key="3">
    <source>
        <dbReference type="Proteomes" id="UP000280188"/>
    </source>
</evidence>
<gene>
    <name evidence="2" type="ORF">AFERRID_00390</name>
</gene>
<keyword evidence="1" id="KW-1133">Transmembrane helix</keyword>
<keyword evidence="1" id="KW-0812">Transmembrane</keyword>
<accession>A0A2Z6IE56</accession>
<dbReference type="AlphaFoldDB" id="A0A2Z6IE56"/>
<reference evidence="2 3" key="1">
    <citation type="journal article" date="2018" name="Microbiol. Resour. Announc.">
        <title>Complete Genome Sequence of Acidithiobacillus ferridurans JCM 18981.</title>
        <authorList>
            <person name="Miyauchi T."/>
            <person name="Kouzuma A."/>
            <person name="Abe T."/>
            <person name="Watanabe K."/>
        </authorList>
    </citation>
    <scope>NUCLEOTIDE SEQUENCE [LARGE SCALE GENOMIC DNA]</scope>
    <source>
        <strain evidence="3">ATCC 33020 / DSM 29468 / JCM 18981 / 11Fe</strain>
    </source>
</reference>
<sequence length="142" mass="16017">MARSSLAGKIMTDFLSVLHHAQIAQQNNLWMFGVTLGLVVLAFVVPAPKLIEERVDFPQGFWRTVIAMLFVLIMIALMLWQVSCLWVKVPPAYIHALPANERIAIQKKIAHTGRPLTIGQLIRIEHDGPQRAQVKQQMEATQ</sequence>
<feature type="transmembrane region" description="Helical" evidence="1">
    <location>
        <begin position="60"/>
        <end position="80"/>
    </location>
</feature>
<feature type="transmembrane region" description="Helical" evidence="1">
    <location>
        <begin position="29"/>
        <end position="48"/>
    </location>
</feature>
<keyword evidence="3" id="KW-1185">Reference proteome</keyword>
<evidence type="ECO:0000256" key="1">
    <source>
        <dbReference type="SAM" id="Phobius"/>
    </source>
</evidence>
<name>A0A2Z6IE56_ACIFI</name>
<keyword evidence="1" id="KW-0472">Membrane</keyword>
<proteinExistence type="predicted"/>
<dbReference type="Proteomes" id="UP000280188">
    <property type="component" value="Chromosome"/>
</dbReference>
<evidence type="ECO:0000313" key="2">
    <source>
        <dbReference type="EMBL" id="BBF63821.1"/>
    </source>
</evidence>